<evidence type="ECO:0000256" key="1">
    <source>
        <dbReference type="SAM" id="Phobius"/>
    </source>
</evidence>
<dbReference type="EMBL" id="ADBJ01000010">
    <property type="protein sequence ID" value="EFA83525.1"/>
    <property type="molecule type" value="Genomic_DNA"/>
</dbReference>
<proteinExistence type="predicted"/>
<dbReference type="GeneID" id="31358113"/>
<dbReference type="AlphaFoldDB" id="D3B2H7"/>
<protein>
    <submittedName>
        <fullName evidence="2">Uncharacterized protein</fullName>
    </submittedName>
</protein>
<evidence type="ECO:0000313" key="3">
    <source>
        <dbReference type="Proteomes" id="UP000001396"/>
    </source>
</evidence>
<feature type="transmembrane region" description="Helical" evidence="1">
    <location>
        <begin position="7"/>
        <end position="26"/>
    </location>
</feature>
<accession>D3B2H7</accession>
<sequence>MKMERMYEYLVYFVVIGFYRCCSWWYPSLVVMFRFMSVQKITLKNYSQRIIDDGDESDRVELEPYTIAENITIKKYLSKHERFGFKNRLAYVRGSVLVYELEISIANAMLSDWFSSRWAPCGLGTDFGRYLQRPGTVDLTVAPGTIVQQADQSFRPYGRVGLAANATGVTFPTMVIEVGVSQSLNSLHEKAQRYLLPTTDI</sequence>
<gene>
    <name evidence="2" type="ORF">PPL_02590</name>
</gene>
<evidence type="ECO:0000313" key="2">
    <source>
        <dbReference type="EMBL" id="EFA83525.1"/>
    </source>
</evidence>
<reference evidence="2 3" key="1">
    <citation type="journal article" date="2011" name="Genome Res.">
        <title>Phylogeny-wide analysis of social amoeba genomes highlights ancient origins for complex intercellular communication.</title>
        <authorList>
            <person name="Heidel A.J."/>
            <person name="Lawal H.M."/>
            <person name="Felder M."/>
            <person name="Schilde C."/>
            <person name="Helps N.R."/>
            <person name="Tunggal B."/>
            <person name="Rivero F."/>
            <person name="John U."/>
            <person name="Schleicher M."/>
            <person name="Eichinger L."/>
            <person name="Platzer M."/>
            <person name="Noegel A.A."/>
            <person name="Schaap P."/>
            <person name="Gloeckner G."/>
        </authorList>
    </citation>
    <scope>NUCLEOTIDE SEQUENCE [LARGE SCALE GENOMIC DNA]</scope>
    <source>
        <strain evidence="3">ATCC 26659 / Pp 5 / PN500</strain>
    </source>
</reference>
<name>D3B2H7_HETP5</name>
<keyword evidence="1" id="KW-0472">Membrane</keyword>
<organism evidence="2 3">
    <name type="scientific">Heterostelium pallidum (strain ATCC 26659 / Pp 5 / PN500)</name>
    <name type="common">Cellular slime mold</name>
    <name type="synonym">Polysphondylium pallidum</name>
    <dbReference type="NCBI Taxonomy" id="670386"/>
    <lineage>
        <taxon>Eukaryota</taxon>
        <taxon>Amoebozoa</taxon>
        <taxon>Evosea</taxon>
        <taxon>Eumycetozoa</taxon>
        <taxon>Dictyostelia</taxon>
        <taxon>Acytosteliales</taxon>
        <taxon>Acytosteliaceae</taxon>
        <taxon>Heterostelium</taxon>
    </lineage>
</organism>
<comment type="caution">
    <text evidence="2">The sequence shown here is derived from an EMBL/GenBank/DDBJ whole genome shotgun (WGS) entry which is preliminary data.</text>
</comment>
<keyword evidence="1" id="KW-1133">Transmembrane helix</keyword>
<keyword evidence="1" id="KW-0812">Transmembrane</keyword>
<keyword evidence="3" id="KW-1185">Reference proteome</keyword>
<dbReference type="InParanoid" id="D3B2H7"/>
<dbReference type="RefSeq" id="XP_020435642.1">
    <property type="nucleotide sequence ID" value="XM_020573570.1"/>
</dbReference>
<dbReference type="Proteomes" id="UP000001396">
    <property type="component" value="Unassembled WGS sequence"/>
</dbReference>